<keyword evidence="1" id="KW-1133">Transmembrane helix</keyword>
<dbReference type="Proteomes" id="UP001165190">
    <property type="component" value="Unassembled WGS sequence"/>
</dbReference>
<feature type="transmembrane region" description="Helical" evidence="1">
    <location>
        <begin position="114"/>
        <end position="138"/>
    </location>
</feature>
<proteinExistence type="predicted"/>
<evidence type="ECO:0000313" key="2">
    <source>
        <dbReference type="EMBL" id="GMJ13311.1"/>
    </source>
</evidence>
<keyword evidence="3" id="KW-1185">Reference proteome</keyword>
<evidence type="ECO:0000256" key="1">
    <source>
        <dbReference type="SAM" id="Phobius"/>
    </source>
</evidence>
<dbReference type="PANTHER" id="PTHR33782">
    <property type="entry name" value="OS01G0121600 PROTEIN"/>
    <property type="match status" value="1"/>
</dbReference>
<evidence type="ECO:0000313" key="3">
    <source>
        <dbReference type="Proteomes" id="UP001165190"/>
    </source>
</evidence>
<organism evidence="2 3">
    <name type="scientific">Hibiscus trionum</name>
    <name type="common">Flower of an hour</name>
    <dbReference type="NCBI Taxonomy" id="183268"/>
    <lineage>
        <taxon>Eukaryota</taxon>
        <taxon>Viridiplantae</taxon>
        <taxon>Streptophyta</taxon>
        <taxon>Embryophyta</taxon>
        <taxon>Tracheophyta</taxon>
        <taxon>Spermatophyta</taxon>
        <taxon>Magnoliopsida</taxon>
        <taxon>eudicotyledons</taxon>
        <taxon>Gunneridae</taxon>
        <taxon>Pentapetalae</taxon>
        <taxon>rosids</taxon>
        <taxon>malvids</taxon>
        <taxon>Malvales</taxon>
        <taxon>Malvaceae</taxon>
        <taxon>Malvoideae</taxon>
        <taxon>Hibiscus</taxon>
    </lineage>
</organism>
<dbReference type="AlphaFoldDB" id="A0A9W7JDA2"/>
<name>A0A9W7JDA2_HIBTR</name>
<sequence length="143" mass="16427">METTALFNNHSLASSLPLRRPFSGKSTTCRGKGFRILASKRDAHSHNFDGKLVDEGMIVLRRRIHEMTMSENNYEPPPHWMEWEKEYKKANYDNDVCEAVGYLQTKLMETRPSLALGMAVLFLFSLPTTFAIVMYHVMQVIKG</sequence>
<gene>
    <name evidence="2" type="ORF">HRI_005000300</name>
</gene>
<dbReference type="PANTHER" id="PTHR33782:SF17">
    <property type="match status" value="1"/>
</dbReference>
<protein>
    <submittedName>
        <fullName evidence="2">Uncharacterized protein</fullName>
    </submittedName>
</protein>
<reference evidence="2" key="1">
    <citation type="submission" date="2023-05" db="EMBL/GenBank/DDBJ databases">
        <title>Genome and transcriptome analyses reveal genes involved in the formation of fine ridges on petal epidermal cells in Hibiscus trionum.</title>
        <authorList>
            <person name="Koshimizu S."/>
            <person name="Masuda S."/>
            <person name="Ishii T."/>
            <person name="Shirasu K."/>
            <person name="Hoshino A."/>
            <person name="Arita M."/>
        </authorList>
    </citation>
    <scope>NUCLEOTIDE SEQUENCE</scope>
    <source>
        <strain evidence="2">Hamamatsu line</strain>
    </source>
</reference>
<comment type="caution">
    <text evidence="2">The sequence shown here is derived from an EMBL/GenBank/DDBJ whole genome shotgun (WGS) entry which is preliminary data.</text>
</comment>
<dbReference type="OrthoDB" id="672819at2759"/>
<accession>A0A9W7JDA2</accession>
<keyword evidence="1" id="KW-0472">Membrane</keyword>
<dbReference type="EMBL" id="BSYR01000065">
    <property type="protein sequence ID" value="GMJ13311.1"/>
    <property type="molecule type" value="Genomic_DNA"/>
</dbReference>
<keyword evidence="1" id="KW-0812">Transmembrane</keyword>